<reference evidence="1 2" key="2">
    <citation type="journal article" date="2008" name="Nature">
        <title>The Phaeodactylum genome reveals the evolutionary history of diatom genomes.</title>
        <authorList>
            <person name="Bowler C."/>
            <person name="Allen A.E."/>
            <person name="Badger J.H."/>
            <person name="Grimwood J."/>
            <person name="Jabbari K."/>
            <person name="Kuo A."/>
            <person name="Maheswari U."/>
            <person name="Martens C."/>
            <person name="Maumus F."/>
            <person name="Otillar R.P."/>
            <person name="Rayko E."/>
            <person name="Salamov A."/>
            <person name="Vandepoele K."/>
            <person name="Beszteri B."/>
            <person name="Gruber A."/>
            <person name="Heijde M."/>
            <person name="Katinka M."/>
            <person name="Mock T."/>
            <person name="Valentin K."/>
            <person name="Verret F."/>
            <person name="Berges J.A."/>
            <person name="Brownlee C."/>
            <person name="Cadoret J.P."/>
            <person name="Chiovitti A."/>
            <person name="Choi C.J."/>
            <person name="Coesel S."/>
            <person name="De Martino A."/>
            <person name="Detter J.C."/>
            <person name="Durkin C."/>
            <person name="Falciatore A."/>
            <person name="Fournet J."/>
            <person name="Haruta M."/>
            <person name="Huysman M.J."/>
            <person name="Jenkins B.D."/>
            <person name="Jiroutova K."/>
            <person name="Jorgensen R.E."/>
            <person name="Joubert Y."/>
            <person name="Kaplan A."/>
            <person name="Kroger N."/>
            <person name="Kroth P.G."/>
            <person name="La Roche J."/>
            <person name="Lindquist E."/>
            <person name="Lommer M."/>
            <person name="Martin-Jezequel V."/>
            <person name="Lopez P.J."/>
            <person name="Lucas S."/>
            <person name="Mangogna M."/>
            <person name="McGinnis K."/>
            <person name="Medlin L.K."/>
            <person name="Montsant A."/>
            <person name="Oudot-Le Secq M.P."/>
            <person name="Napoli C."/>
            <person name="Obornik M."/>
            <person name="Parker M.S."/>
            <person name="Petit J.L."/>
            <person name="Porcel B.M."/>
            <person name="Poulsen N."/>
            <person name="Robison M."/>
            <person name="Rychlewski L."/>
            <person name="Rynearson T.A."/>
            <person name="Schmutz J."/>
            <person name="Shapiro H."/>
            <person name="Siaut M."/>
            <person name="Stanley M."/>
            <person name="Sussman M.R."/>
            <person name="Taylor A.R."/>
            <person name="Vardi A."/>
            <person name="von Dassow P."/>
            <person name="Vyverman W."/>
            <person name="Willis A."/>
            <person name="Wyrwicz L.S."/>
            <person name="Rokhsar D.S."/>
            <person name="Weissenbach J."/>
            <person name="Armbrust E.V."/>
            <person name="Green B.R."/>
            <person name="Van de Peer Y."/>
            <person name="Grigoriev I.V."/>
        </authorList>
    </citation>
    <scope>NUCLEOTIDE SEQUENCE [LARGE SCALE GENOMIC DNA]</scope>
    <source>
        <strain evidence="1 2">CCMP1335</strain>
    </source>
</reference>
<evidence type="ECO:0000313" key="1">
    <source>
        <dbReference type="EMBL" id="EED94848.1"/>
    </source>
</evidence>
<dbReference type="InParanoid" id="B8BUZ8"/>
<dbReference type="EMBL" id="CM000639">
    <property type="protein sequence ID" value="EED94848.1"/>
    <property type="molecule type" value="Genomic_DNA"/>
</dbReference>
<dbReference type="AlphaFoldDB" id="B8BUZ8"/>
<reference evidence="1 2" key="1">
    <citation type="journal article" date="2004" name="Science">
        <title>The genome of the diatom Thalassiosira pseudonana: ecology, evolution, and metabolism.</title>
        <authorList>
            <person name="Armbrust E.V."/>
            <person name="Berges J.A."/>
            <person name="Bowler C."/>
            <person name="Green B.R."/>
            <person name="Martinez D."/>
            <person name="Putnam N.H."/>
            <person name="Zhou S."/>
            <person name="Allen A.E."/>
            <person name="Apt K.E."/>
            <person name="Bechner M."/>
            <person name="Brzezinski M.A."/>
            <person name="Chaal B.K."/>
            <person name="Chiovitti A."/>
            <person name="Davis A.K."/>
            <person name="Demarest M.S."/>
            <person name="Detter J.C."/>
            <person name="Glavina T."/>
            <person name="Goodstein D."/>
            <person name="Hadi M.Z."/>
            <person name="Hellsten U."/>
            <person name="Hildebrand M."/>
            <person name="Jenkins B.D."/>
            <person name="Jurka J."/>
            <person name="Kapitonov V.V."/>
            <person name="Kroger N."/>
            <person name="Lau W.W."/>
            <person name="Lane T.W."/>
            <person name="Larimer F.W."/>
            <person name="Lippmeier J.C."/>
            <person name="Lucas S."/>
            <person name="Medina M."/>
            <person name="Montsant A."/>
            <person name="Obornik M."/>
            <person name="Parker M.S."/>
            <person name="Palenik B."/>
            <person name="Pazour G.J."/>
            <person name="Richardson P.M."/>
            <person name="Rynearson T.A."/>
            <person name="Saito M.A."/>
            <person name="Schwartz D.C."/>
            <person name="Thamatrakoln K."/>
            <person name="Valentin K."/>
            <person name="Vardi A."/>
            <person name="Wilkerson F.P."/>
            <person name="Rokhsar D.S."/>
        </authorList>
    </citation>
    <scope>NUCLEOTIDE SEQUENCE [LARGE SCALE GENOMIC DNA]</scope>
    <source>
        <strain evidence="1 2">CCMP1335</strain>
    </source>
</reference>
<dbReference type="RefSeq" id="XP_002287405.1">
    <property type="nucleotide sequence ID" value="XM_002287369.1"/>
</dbReference>
<feature type="non-terminal residue" evidence="1">
    <location>
        <position position="267"/>
    </location>
</feature>
<organism evidence="1 2">
    <name type="scientific">Thalassiosira pseudonana</name>
    <name type="common">Marine diatom</name>
    <name type="synonym">Cyclotella nana</name>
    <dbReference type="NCBI Taxonomy" id="35128"/>
    <lineage>
        <taxon>Eukaryota</taxon>
        <taxon>Sar</taxon>
        <taxon>Stramenopiles</taxon>
        <taxon>Ochrophyta</taxon>
        <taxon>Bacillariophyta</taxon>
        <taxon>Coscinodiscophyceae</taxon>
        <taxon>Thalassiosirophycidae</taxon>
        <taxon>Thalassiosirales</taxon>
        <taxon>Thalassiosiraceae</taxon>
        <taxon>Thalassiosira</taxon>
    </lineage>
</organism>
<sequence>IERSRLQMLVDELLLQPEERLEEIALNYKDLLLSDNLVDLIRERLYAMAQLHDRERAIMINLAQIAQGLVKEAQALGAELEVSMLEIIRSICEVAMDPSHKTEEDTAVALSEAVRDMRPLLDDAFVAYLKYAIAEEEGKLAREGVVDDPEHNRWLFVLKIVQEGVYAELSQGVKRHIDHIWYVLRMNSKTERKELLEELISVMPTMDVRPFVKVVSNIVSSLGTSVKGDFADGLVLGEMTNKLLQLQSDVNDVLPPERIKELSKDAD</sequence>
<gene>
    <name evidence="1" type="ORF">THAPSDRAFT_261462</name>
</gene>
<dbReference type="PaxDb" id="35128-Thaps261462"/>
<protein>
    <submittedName>
        <fullName evidence="1">Uncharacterized protein</fullName>
    </submittedName>
</protein>
<dbReference type="Proteomes" id="UP000001449">
    <property type="component" value="Chromosome 2"/>
</dbReference>
<evidence type="ECO:0000313" key="2">
    <source>
        <dbReference type="Proteomes" id="UP000001449"/>
    </source>
</evidence>
<dbReference type="eggNOG" id="ENOG502S63Q">
    <property type="taxonomic scope" value="Eukaryota"/>
</dbReference>
<accession>B8BUZ8</accession>
<dbReference type="HOGENOM" id="CLU_1044270_0_0_1"/>
<proteinExistence type="predicted"/>
<dbReference type="GeneID" id="7443065"/>
<keyword evidence="2" id="KW-1185">Reference proteome</keyword>
<name>B8BUZ8_THAPS</name>
<dbReference type="KEGG" id="tps:THAPSDRAFT_261462"/>
<feature type="non-terminal residue" evidence="1">
    <location>
        <position position="1"/>
    </location>
</feature>